<feature type="transmembrane region" description="Helical" evidence="1">
    <location>
        <begin position="142"/>
        <end position="169"/>
    </location>
</feature>
<keyword evidence="1" id="KW-0472">Membrane</keyword>
<accession>A0A060HJ20</accession>
<dbReference type="KEGG" id="nvn:NVIE_010730"/>
<name>A0A060HJ20_9ARCH</name>
<dbReference type="Proteomes" id="UP000027093">
    <property type="component" value="Chromosome"/>
</dbReference>
<evidence type="ECO:0000313" key="3">
    <source>
        <dbReference type="Proteomes" id="UP000027093"/>
    </source>
</evidence>
<feature type="transmembrane region" description="Helical" evidence="1">
    <location>
        <begin position="53"/>
        <end position="76"/>
    </location>
</feature>
<dbReference type="AlphaFoldDB" id="A0A060HJ20"/>
<reference evidence="2 3" key="1">
    <citation type="journal article" date="2014" name="Int. J. Syst. Evol. Microbiol.">
        <title>Nitrososphaera viennensis gen. nov., sp. nov., an aerobic and mesophilic, ammonia-oxidizing archaeon from soil and a member of the archaeal phylum Thaumarchaeota.</title>
        <authorList>
            <person name="Stieglmeier M."/>
            <person name="Klingl A."/>
            <person name="Alves R.J."/>
            <person name="Rittmann S.K."/>
            <person name="Melcher M."/>
            <person name="Leisch N."/>
            <person name="Schleper C."/>
        </authorList>
    </citation>
    <scope>NUCLEOTIDE SEQUENCE [LARGE SCALE GENOMIC DNA]</scope>
    <source>
        <strain evidence="2">EN76</strain>
    </source>
</reference>
<protein>
    <submittedName>
        <fullName evidence="2">Uncharacterized protein</fullName>
    </submittedName>
</protein>
<keyword evidence="1" id="KW-1133">Transmembrane helix</keyword>
<sequence>MKNGAKYGAIAGLIATWSISTAIAASELELGLPIGAFYAVMGVSLGAGDFGSAAYLGFGLHLLTGALLGAIIGLVMCRFAMMKFLNPYRAVVAGIGAGVVVWLVLFLPVTALLVQPSMARISFLLAESMPLQSAALGNANQFVWGIALSAIAFHLVWGAIFGYVASAFLRIRAFRMTHPEKGMMQ</sequence>
<gene>
    <name evidence="2" type="ORF">NVIE_010730</name>
</gene>
<evidence type="ECO:0000313" key="2">
    <source>
        <dbReference type="EMBL" id="AIC15300.1"/>
    </source>
</evidence>
<proteinExistence type="predicted"/>
<dbReference type="EMBL" id="CP007536">
    <property type="protein sequence ID" value="AIC15300.1"/>
    <property type="molecule type" value="Genomic_DNA"/>
</dbReference>
<keyword evidence="1" id="KW-0812">Transmembrane</keyword>
<dbReference type="STRING" id="926571.NVIE_010730"/>
<organism evidence="2 3">
    <name type="scientific">Nitrososphaera viennensis EN76</name>
    <dbReference type="NCBI Taxonomy" id="926571"/>
    <lineage>
        <taxon>Archaea</taxon>
        <taxon>Nitrososphaerota</taxon>
        <taxon>Nitrososphaeria</taxon>
        <taxon>Nitrososphaerales</taxon>
        <taxon>Nitrososphaeraceae</taxon>
        <taxon>Nitrososphaera</taxon>
    </lineage>
</organism>
<evidence type="ECO:0000256" key="1">
    <source>
        <dbReference type="SAM" id="Phobius"/>
    </source>
</evidence>
<keyword evidence="3" id="KW-1185">Reference proteome</keyword>
<feature type="transmembrane region" description="Helical" evidence="1">
    <location>
        <begin position="88"/>
        <end position="114"/>
    </location>
</feature>
<dbReference type="HOGENOM" id="CLU_117488_0_0_2"/>